<reference evidence="6 7" key="1">
    <citation type="journal article" date="2023" name="Genome Announc.">
        <title>Pan-Genome Analyses of the Genus Cohnella and Proposal of the Novel Species Cohnella silvisoli sp. nov., Isolated from Forest Soil.</title>
        <authorList>
            <person name="Wang C."/>
            <person name="Mao L."/>
            <person name="Bao G."/>
            <person name="Zhu H."/>
        </authorList>
    </citation>
    <scope>NUCLEOTIDE SEQUENCE [LARGE SCALE GENOMIC DNA]</scope>
    <source>
        <strain evidence="6 7">NL03-T5-1</strain>
    </source>
</reference>
<evidence type="ECO:0000259" key="5">
    <source>
        <dbReference type="SMART" id="SM00704"/>
    </source>
</evidence>
<dbReference type="RefSeq" id="WP_232189000.1">
    <property type="nucleotide sequence ID" value="NZ_JAIOAP010000017.1"/>
</dbReference>
<organism evidence="6 7">
    <name type="scientific">Cohnella silvisoli</name>
    <dbReference type="NCBI Taxonomy" id="2873699"/>
    <lineage>
        <taxon>Bacteria</taxon>
        <taxon>Bacillati</taxon>
        <taxon>Bacillota</taxon>
        <taxon>Bacilli</taxon>
        <taxon>Bacillales</taxon>
        <taxon>Paenibacillaceae</taxon>
        <taxon>Cohnella</taxon>
    </lineage>
</organism>
<comment type="caution">
    <text evidence="6">The sequence shown here is derived from an EMBL/GenBank/DDBJ whole genome shotgun (WGS) entry which is preliminary data.</text>
</comment>
<feature type="domain" description="Iron-binding zinc finger CDGSH type" evidence="5">
    <location>
        <begin position="11"/>
        <end position="60"/>
    </location>
</feature>
<protein>
    <submittedName>
        <fullName evidence="6">CDGSH iron-sulfur domain-containing protein</fullName>
    </submittedName>
</protein>
<name>A0ABV1L1A5_9BACL</name>
<evidence type="ECO:0000313" key="6">
    <source>
        <dbReference type="EMBL" id="MEQ4486016.1"/>
    </source>
</evidence>
<evidence type="ECO:0000256" key="3">
    <source>
        <dbReference type="ARBA" id="ARBA00023004"/>
    </source>
</evidence>
<dbReference type="InterPro" id="IPR042216">
    <property type="entry name" value="MitoNEET_CISD"/>
</dbReference>
<dbReference type="SMART" id="SM00704">
    <property type="entry name" value="ZnF_CDGSH"/>
    <property type="match status" value="1"/>
</dbReference>
<dbReference type="Pfam" id="PF09360">
    <property type="entry name" value="zf-CDGSH"/>
    <property type="match status" value="1"/>
</dbReference>
<dbReference type="Proteomes" id="UP001493487">
    <property type="component" value="Unassembled WGS sequence"/>
</dbReference>
<accession>A0ABV1L1A5</accession>
<dbReference type="EMBL" id="JASKHM010000018">
    <property type="protein sequence ID" value="MEQ4486016.1"/>
    <property type="molecule type" value="Genomic_DNA"/>
</dbReference>
<keyword evidence="4" id="KW-0411">Iron-sulfur</keyword>
<dbReference type="InterPro" id="IPR018967">
    <property type="entry name" value="FeS-contain_CDGSH-typ"/>
</dbReference>
<keyword evidence="7" id="KW-1185">Reference proteome</keyword>
<sequence length="66" mass="7122">MSKVIITKYDQGPYVIQGDFELIDGKGAVFQTGDTIAICRCGQSKTQPFCDSTHKACGFTDASTAR</sequence>
<dbReference type="Gene3D" id="3.40.5.90">
    <property type="entry name" value="CDGSH iron-sulfur domain, mitoNEET-type"/>
    <property type="match status" value="1"/>
</dbReference>
<keyword evidence="2" id="KW-0479">Metal-binding</keyword>
<evidence type="ECO:0000256" key="1">
    <source>
        <dbReference type="ARBA" id="ARBA00022714"/>
    </source>
</evidence>
<keyword evidence="3" id="KW-0408">Iron</keyword>
<gene>
    <name evidence="6" type="ORF">QJS35_26910</name>
</gene>
<keyword evidence="1" id="KW-0001">2Fe-2S</keyword>
<evidence type="ECO:0000313" key="7">
    <source>
        <dbReference type="Proteomes" id="UP001493487"/>
    </source>
</evidence>
<evidence type="ECO:0000256" key="2">
    <source>
        <dbReference type="ARBA" id="ARBA00022723"/>
    </source>
</evidence>
<evidence type="ECO:0000256" key="4">
    <source>
        <dbReference type="ARBA" id="ARBA00023014"/>
    </source>
</evidence>
<proteinExistence type="predicted"/>